<feature type="compositionally biased region" description="Polar residues" evidence="1">
    <location>
        <begin position="94"/>
        <end position="114"/>
    </location>
</feature>
<reference evidence="2 3" key="1">
    <citation type="submission" date="2014-11" db="EMBL/GenBank/DDBJ databases">
        <authorList>
            <person name="Zhu J."/>
            <person name="Qi W."/>
            <person name="Song R."/>
        </authorList>
    </citation>
    <scope>NUCLEOTIDE SEQUENCE [LARGE SCALE GENOMIC DNA]</scope>
</reference>
<evidence type="ECO:0000256" key="1">
    <source>
        <dbReference type="SAM" id="MobiDB-lite"/>
    </source>
</evidence>
<proteinExistence type="predicted"/>
<dbReference type="Proteomes" id="UP000041254">
    <property type="component" value="Unassembled WGS sequence"/>
</dbReference>
<dbReference type="AlphaFoldDB" id="A0A0G4G7M6"/>
<gene>
    <name evidence="2" type="ORF">Vbra_17205</name>
</gene>
<sequence>MINRPTGDTISPGDTKEEDVPPQLSDGAEGRHESALRSDTQIFIDFSNQDICTAPPCSQGIQPKELSREDDHSAVLHLNKVETHSNDALLSHQSTVTEQAKQQSGDTAHSTTLQEMGEEPSLREEEMNDMGEEPSLRPEEMRICEMKRELEMAAGYAAAFEEAPSTLVYTGGEEV</sequence>
<evidence type="ECO:0000313" key="2">
    <source>
        <dbReference type="EMBL" id="CEM24610.1"/>
    </source>
</evidence>
<feature type="region of interest" description="Disordered" evidence="1">
    <location>
        <begin position="94"/>
        <end position="138"/>
    </location>
</feature>
<evidence type="ECO:0000313" key="3">
    <source>
        <dbReference type="Proteomes" id="UP000041254"/>
    </source>
</evidence>
<keyword evidence="3" id="KW-1185">Reference proteome</keyword>
<dbReference type="EMBL" id="CDMY01000584">
    <property type="protein sequence ID" value="CEM24610.1"/>
    <property type="molecule type" value="Genomic_DNA"/>
</dbReference>
<accession>A0A0G4G7M6</accession>
<protein>
    <submittedName>
        <fullName evidence="2">Uncharacterized protein</fullName>
    </submittedName>
</protein>
<organism evidence="2 3">
    <name type="scientific">Vitrella brassicaformis (strain CCMP3155)</name>
    <dbReference type="NCBI Taxonomy" id="1169540"/>
    <lineage>
        <taxon>Eukaryota</taxon>
        <taxon>Sar</taxon>
        <taxon>Alveolata</taxon>
        <taxon>Colpodellida</taxon>
        <taxon>Vitrellaceae</taxon>
        <taxon>Vitrella</taxon>
    </lineage>
</organism>
<dbReference type="InParanoid" id="A0A0G4G7M6"/>
<feature type="region of interest" description="Disordered" evidence="1">
    <location>
        <begin position="1"/>
        <end position="39"/>
    </location>
</feature>
<name>A0A0G4G7M6_VITBC</name>
<feature type="non-terminal residue" evidence="2">
    <location>
        <position position="175"/>
    </location>
</feature>